<organism evidence="1 2">
    <name type="scientific">Pseudoalteromonas peptidolytica F12-50-A1</name>
    <dbReference type="NCBI Taxonomy" id="1315280"/>
    <lineage>
        <taxon>Bacteria</taxon>
        <taxon>Pseudomonadati</taxon>
        <taxon>Pseudomonadota</taxon>
        <taxon>Gammaproteobacteria</taxon>
        <taxon>Alteromonadales</taxon>
        <taxon>Pseudoalteromonadaceae</taxon>
        <taxon>Pseudoalteromonas</taxon>
    </lineage>
</organism>
<dbReference type="Proteomes" id="UP000660708">
    <property type="component" value="Unassembled WGS sequence"/>
</dbReference>
<name>A0A8I0T580_9GAMM</name>
<comment type="caution">
    <text evidence="1">The sequence shown here is derived from an EMBL/GenBank/DDBJ whole genome shotgun (WGS) entry which is preliminary data.</text>
</comment>
<evidence type="ECO:0000313" key="2">
    <source>
        <dbReference type="Proteomes" id="UP000660708"/>
    </source>
</evidence>
<proteinExistence type="predicted"/>
<evidence type="ECO:0000313" key="1">
    <source>
        <dbReference type="EMBL" id="MBE0348196.1"/>
    </source>
</evidence>
<sequence>MRYIYLVAACLLSGCSTQTLHIFESGLDDTTRQNLMRELAQREVNFRFTSLPVPEKYDSARLNIAPMTSGERWLGEVEAAVKAVGFESLTTSEFNMEGHRYTPGNAGLYLVKNRAVQLLPNLLFSHQCDDALQLQLNQRGSWEQVGSHYQGRWRYEGGHLTLTWRENDNKYPYQQVYSEREHSVQTLQGPKPAKTFTRIQLAKRPVPIFNCDLQVIFAN</sequence>
<dbReference type="PROSITE" id="PS51257">
    <property type="entry name" value="PROKAR_LIPOPROTEIN"/>
    <property type="match status" value="1"/>
</dbReference>
<reference evidence="1 2" key="1">
    <citation type="submission" date="2015-06" db="EMBL/GenBank/DDBJ databases">
        <title>Genome sequence of Pseudoalteromonas peptidolytica.</title>
        <authorList>
            <person name="Xie B.-B."/>
            <person name="Rong J.-C."/>
            <person name="Qin Q.-L."/>
            <person name="Zhang Y.-Z."/>
        </authorList>
    </citation>
    <scope>NUCLEOTIDE SEQUENCE [LARGE SCALE GENOMIC DNA]</scope>
    <source>
        <strain evidence="1 2">F12-50-A1</strain>
    </source>
</reference>
<keyword evidence="2" id="KW-1185">Reference proteome</keyword>
<protein>
    <recommendedName>
        <fullName evidence="3">Lipoprotein</fullName>
    </recommendedName>
</protein>
<dbReference type="EMBL" id="AQHF01000030">
    <property type="protein sequence ID" value="MBE0348196.1"/>
    <property type="molecule type" value="Genomic_DNA"/>
</dbReference>
<dbReference type="AlphaFoldDB" id="A0A8I0T580"/>
<evidence type="ECO:0008006" key="3">
    <source>
        <dbReference type="Google" id="ProtNLM"/>
    </source>
</evidence>
<accession>A0A8I0T580</accession>
<dbReference type="RefSeq" id="WP_147389249.1">
    <property type="nucleotide sequence ID" value="NZ_AQHF01000030.1"/>
</dbReference>
<gene>
    <name evidence="1" type="ORF">PPEP_a3323</name>
</gene>